<dbReference type="PRINTS" id="PR00080">
    <property type="entry name" value="SDRFAMILY"/>
</dbReference>
<keyword evidence="2" id="KW-0521">NADP</keyword>
<protein>
    <recommendedName>
        <fullName evidence="6">NAD(P)-binding protein</fullName>
    </recommendedName>
</protein>
<keyword evidence="3" id="KW-0560">Oxidoreductase</keyword>
<dbReference type="InterPro" id="IPR020904">
    <property type="entry name" value="Sc_DH/Rdtase_CS"/>
</dbReference>
<evidence type="ECO:0008006" key="6">
    <source>
        <dbReference type="Google" id="ProtNLM"/>
    </source>
</evidence>
<name>A0A8K0UHN2_9AGAR</name>
<dbReference type="InterPro" id="IPR002347">
    <property type="entry name" value="SDR_fam"/>
</dbReference>
<comment type="similarity">
    <text evidence="1">Belongs to the short-chain dehydrogenases/reductases (SDR) family.</text>
</comment>
<dbReference type="PANTHER" id="PTHR48107:SF7">
    <property type="entry name" value="RE15974P"/>
    <property type="match status" value="1"/>
</dbReference>
<dbReference type="EMBL" id="JAEVFJ010000037">
    <property type="protein sequence ID" value="KAH8091042.1"/>
    <property type="molecule type" value="Genomic_DNA"/>
</dbReference>
<dbReference type="GO" id="GO:0016614">
    <property type="term" value="F:oxidoreductase activity, acting on CH-OH group of donors"/>
    <property type="evidence" value="ECO:0007669"/>
    <property type="project" value="UniProtKB-ARBA"/>
</dbReference>
<accession>A0A8K0UHN2</accession>
<dbReference type="CDD" id="cd05362">
    <property type="entry name" value="THN_reductase-like_SDR_c"/>
    <property type="match status" value="1"/>
</dbReference>
<dbReference type="SUPFAM" id="SSF51735">
    <property type="entry name" value="NAD(P)-binding Rossmann-fold domains"/>
    <property type="match status" value="1"/>
</dbReference>
<dbReference type="OrthoDB" id="5327538at2759"/>
<keyword evidence="5" id="KW-1185">Reference proteome</keyword>
<evidence type="ECO:0000256" key="3">
    <source>
        <dbReference type="ARBA" id="ARBA00023002"/>
    </source>
</evidence>
<evidence type="ECO:0000256" key="1">
    <source>
        <dbReference type="ARBA" id="ARBA00006484"/>
    </source>
</evidence>
<evidence type="ECO:0000313" key="5">
    <source>
        <dbReference type="Proteomes" id="UP000813824"/>
    </source>
</evidence>
<dbReference type="PRINTS" id="PR00081">
    <property type="entry name" value="GDHRDH"/>
</dbReference>
<organism evidence="4 5">
    <name type="scientific">Cristinia sonorae</name>
    <dbReference type="NCBI Taxonomy" id="1940300"/>
    <lineage>
        <taxon>Eukaryota</taxon>
        <taxon>Fungi</taxon>
        <taxon>Dikarya</taxon>
        <taxon>Basidiomycota</taxon>
        <taxon>Agaricomycotina</taxon>
        <taxon>Agaricomycetes</taxon>
        <taxon>Agaricomycetidae</taxon>
        <taxon>Agaricales</taxon>
        <taxon>Pleurotineae</taxon>
        <taxon>Stephanosporaceae</taxon>
        <taxon>Cristinia</taxon>
    </lineage>
</organism>
<dbReference type="PROSITE" id="PS00061">
    <property type="entry name" value="ADH_SHORT"/>
    <property type="match status" value="1"/>
</dbReference>
<dbReference type="AlphaFoldDB" id="A0A8K0UHN2"/>
<dbReference type="InterPro" id="IPR036291">
    <property type="entry name" value="NAD(P)-bd_dom_sf"/>
</dbReference>
<proteinExistence type="inferred from homology"/>
<sequence>MSAPLLNKVALVTGSSRGIGAAVARHLASEGATVVVNYVNSAKAAEEVTNDINAKGPGKAVAIKADVSVLKEGERLVEETVKQLGGLDVLVLNAAVMDLATLDKVTEEQYQRHFDVNVKVPLFMAKAAAPHMKSGGRIVFFSTSLTMNTNVPSNYLLYVSTKGAIQQFTRVLAKDLGAKGITVNCVAPGPTDTELFREGKPEALIQQFASMHPMKRIGTPEEIGPVVSFLAKEESSWVNGQTLFVNGGFNV</sequence>
<dbReference type="Pfam" id="PF13561">
    <property type="entry name" value="adh_short_C2"/>
    <property type="match status" value="1"/>
</dbReference>
<dbReference type="PANTHER" id="PTHR48107">
    <property type="entry name" value="NADPH-DEPENDENT ALDEHYDE REDUCTASE-LIKE PROTEIN, CHLOROPLASTIC-RELATED"/>
    <property type="match status" value="1"/>
</dbReference>
<evidence type="ECO:0000313" key="4">
    <source>
        <dbReference type="EMBL" id="KAH8091042.1"/>
    </source>
</evidence>
<dbReference type="Gene3D" id="3.40.50.720">
    <property type="entry name" value="NAD(P)-binding Rossmann-like Domain"/>
    <property type="match status" value="1"/>
</dbReference>
<dbReference type="Proteomes" id="UP000813824">
    <property type="component" value="Unassembled WGS sequence"/>
</dbReference>
<dbReference type="FunFam" id="3.40.50.720:FF:000084">
    <property type="entry name" value="Short-chain dehydrogenase reductase"/>
    <property type="match status" value="1"/>
</dbReference>
<reference evidence="4" key="1">
    <citation type="journal article" date="2021" name="New Phytol.">
        <title>Evolutionary innovations through gain and loss of genes in the ectomycorrhizal Boletales.</title>
        <authorList>
            <person name="Wu G."/>
            <person name="Miyauchi S."/>
            <person name="Morin E."/>
            <person name="Kuo A."/>
            <person name="Drula E."/>
            <person name="Varga T."/>
            <person name="Kohler A."/>
            <person name="Feng B."/>
            <person name="Cao Y."/>
            <person name="Lipzen A."/>
            <person name="Daum C."/>
            <person name="Hundley H."/>
            <person name="Pangilinan J."/>
            <person name="Johnson J."/>
            <person name="Barry K."/>
            <person name="LaButti K."/>
            <person name="Ng V."/>
            <person name="Ahrendt S."/>
            <person name="Min B."/>
            <person name="Choi I.G."/>
            <person name="Park H."/>
            <person name="Plett J.M."/>
            <person name="Magnuson J."/>
            <person name="Spatafora J.W."/>
            <person name="Nagy L.G."/>
            <person name="Henrissat B."/>
            <person name="Grigoriev I.V."/>
            <person name="Yang Z.L."/>
            <person name="Xu J."/>
            <person name="Martin F.M."/>
        </authorList>
    </citation>
    <scope>NUCLEOTIDE SEQUENCE</scope>
    <source>
        <strain evidence="4">KKN 215</strain>
    </source>
</reference>
<comment type="caution">
    <text evidence="4">The sequence shown here is derived from an EMBL/GenBank/DDBJ whole genome shotgun (WGS) entry which is preliminary data.</text>
</comment>
<evidence type="ECO:0000256" key="2">
    <source>
        <dbReference type="ARBA" id="ARBA00022857"/>
    </source>
</evidence>
<gene>
    <name evidence="4" type="ORF">BXZ70DRAFT_954061</name>
</gene>